<proteinExistence type="predicted"/>
<organism evidence="1 2">
    <name type="scientific">Heligmosomoides polygyrus</name>
    <name type="common">Parasitic roundworm</name>
    <dbReference type="NCBI Taxonomy" id="6339"/>
    <lineage>
        <taxon>Eukaryota</taxon>
        <taxon>Metazoa</taxon>
        <taxon>Ecdysozoa</taxon>
        <taxon>Nematoda</taxon>
        <taxon>Chromadorea</taxon>
        <taxon>Rhabditida</taxon>
        <taxon>Rhabditina</taxon>
        <taxon>Rhabditomorpha</taxon>
        <taxon>Strongyloidea</taxon>
        <taxon>Heligmosomidae</taxon>
        <taxon>Heligmosomoides</taxon>
    </lineage>
</organism>
<protein>
    <submittedName>
        <fullName evidence="2">Integron gene cassette protein</fullName>
    </submittedName>
</protein>
<evidence type="ECO:0000313" key="2">
    <source>
        <dbReference type="WBParaSite" id="HPBE_0001919501-mRNA-1"/>
    </source>
</evidence>
<name>A0A183GAW5_HELPZ</name>
<sequence length="118" mass="13037">LVVLGLPHRTALKPRPMSLDLQQDHLVSCTAQKSIFLRSSASTNSHERPVKVPTFNVATRVLPTLRDFRTSSVAPRCRPRIRDPRVLLTLAGLCECASAPADAVALSRRLCNVINHMM</sequence>
<accession>A0A183GAW5</accession>
<dbReference type="Proteomes" id="UP000050761">
    <property type="component" value="Unassembled WGS sequence"/>
</dbReference>
<reference evidence="2" key="1">
    <citation type="submission" date="2019-09" db="UniProtKB">
        <authorList>
            <consortium name="WormBaseParasite"/>
        </authorList>
    </citation>
    <scope>IDENTIFICATION</scope>
</reference>
<dbReference type="WBParaSite" id="HPBE_0001919501-mRNA-1">
    <property type="protein sequence ID" value="HPBE_0001919501-mRNA-1"/>
    <property type="gene ID" value="HPBE_0001919501"/>
</dbReference>
<evidence type="ECO:0000313" key="1">
    <source>
        <dbReference type="Proteomes" id="UP000050761"/>
    </source>
</evidence>
<keyword evidence="1" id="KW-1185">Reference proteome</keyword>
<dbReference type="AlphaFoldDB" id="A0A183GAW5"/>